<dbReference type="InterPro" id="IPR000210">
    <property type="entry name" value="BTB/POZ_dom"/>
</dbReference>
<evidence type="ECO:0000256" key="1">
    <source>
        <dbReference type="SAM" id="MobiDB-lite"/>
    </source>
</evidence>
<keyword evidence="3" id="KW-0687">Ribonucleoprotein</keyword>
<dbReference type="Gene3D" id="3.30.710.10">
    <property type="entry name" value="Potassium Channel Kv1.1, Chain A"/>
    <property type="match status" value="1"/>
</dbReference>
<feature type="domain" description="BTB" evidence="2">
    <location>
        <begin position="26"/>
        <end position="96"/>
    </location>
</feature>
<organism evidence="3 4">
    <name type="scientific">Venturia nashicola</name>
    <dbReference type="NCBI Taxonomy" id="86259"/>
    <lineage>
        <taxon>Eukaryota</taxon>
        <taxon>Fungi</taxon>
        <taxon>Dikarya</taxon>
        <taxon>Ascomycota</taxon>
        <taxon>Pezizomycotina</taxon>
        <taxon>Dothideomycetes</taxon>
        <taxon>Pleosporomycetidae</taxon>
        <taxon>Venturiales</taxon>
        <taxon>Venturiaceae</taxon>
        <taxon>Venturia</taxon>
    </lineage>
</organism>
<dbReference type="Pfam" id="PF00651">
    <property type="entry name" value="BTB"/>
    <property type="match status" value="1"/>
</dbReference>
<comment type="caution">
    <text evidence="3">The sequence shown here is derived from an EMBL/GenBank/DDBJ whole genome shotgun (WGS) entry which is preliminary data.</text>
</comment>
<dbReference type="SUPFAM" id="SSF54695">
    <property type="entry name" value="POZ domain"/>
    <property type="match status" value="1"/>
</dbReference>
<evidence type="ECO:0000313" key="3">
    <source>
        <dbReference type="EMBL" id="TID26889.1"/>
    </source>
</evidence>
<dbReference type="GO" id="GO:0005840">
    <property type="term" value="C:ribosome"/>
    <property type="evidence" value="ECO:0007669"/>
    <property type="project" value="UniProtKB-KW"/>
</dbReference>
<keyword evidence="3" id="KW-0689">Ribosomal protein</keyword>
<sequence>MATTTSHPPCPLVEAMKKNATPEKLYDTMVIVKVGPSEKEFHIHKGLICHYSEFFRGAFKGGFQENEGAVTLDEDRVDVFQCFSNWLYTGKLLAEDQKFDLEKAGDSKHLLGIYVFAEARGIPRLKNEIVNHVLSSVVNQKCIPINHIRYVYENTPEKDKMRALLVDIMTRWSTVDVNDFFNDETRNTYPSEFLFDACKATIGLTNVKKPDVSAKGWKKLNKCDYHDHTDINAPQEPKPLTPAPTDNSTP</sequence>
<dbReference type="InterPro" id="IPR011333">
    <property type="entry name" value="SKP1/BTB/POZ_sf"/>
</dbReference>
<keyword evidence="4" id="KW-1185">Reference proteome</keyword>
<dbReference type="PROSITE" id="PS50097">
    <property type="entry name" value="BTB"/>
    <property type="match status" value="1"/>
</dbReference>
<gene>
    <name evidence="3" type="ORF">E6O75_ATG01382</name>
</gene>
<reference evidence="3 4" key="1">
    <citation type="submission" date="2019-04" db="EMBL/GenBank/DDBJ databases">
        <title>High contiguity whole genome sequence and gene annotation resource for two Venturia nashicola isolates.</title>
        <authorList>
            <person name="Prokchorchik M."/>
            <person name="Won K."/>
            <person name="Lee Y."/>
            <person name="Choi E.D."/>
            <person name="Segonzac C."/>
            <person name="Sohn K.H."/>
        </authorList>
    </citation>
    <scope>NUCLEOTIDE SEQUENCE [LARGE SCALE GENOMIC DNA]</scope>
    <source>
        <strain evidence="3 4">PRI2</strain>
    </source>
</reference>
<proteinExistence type="predicted"/>
<dbReference type="AlphaFoldDB" id="A0A4Z1PV58"/>
<dbReference type="STRING" id="86259.A0A4Z1PV58"/>
<dbReference type="EMBL" id="SNSC02000002">
    <property type="protein sequence ID" value="TID26889.1"/>
    <property type="molecule type" value="Genomic_DNA"/>
</dbReference>
<dbReference type="PANTHER" id="PTHR47843">
    <property type="entry name" value="BTB DOMAIN-CONTAINING PROTEIN-RELATED"/>
    <property type="match status" value="1"/>
</dbReference>
<dbReference type="PANTHER" id="PTHR47843:SF2">
    <property type="entry name" value="BTB DOMAIN-CONTAINING PROTEIN"/>
    <property type="match status" value="1"/>
</dbReference>
<dbReference type="SMART" id="SM00225">
    <property type="entry name" value="BTB"/>
    <property type="match status" value="1"/>
</dbReference>
<name>A0A4Z1PV58_9PEZI</name>
<dbReference type="Proteomes" id="UP000298493">
    <property type="component" value="Unassembled WGS sequence"/>
</dbReference>
<dbReference type="CDD" id="cd18186">
    <property type="entry name" value="BTB_POZ_ZBTB_KLHL-like"/>
    <property type="match status" value="1"/>
</dbReference>
<protein>
    <submittedName>
        <fullName evidence="3">50s ribosomal protein l17</fullName>
    </submittedName>
</protein>
<accession>A0A4Z1PV58</accession>
<feature type="region of interest" description="Disordered" evidence="1">
    <location>
        <begin position="228"/>
        <end position="250"/>
    </location>
</feature>
<evidence type="ECO:0000313" key="4">
    <source>
        <dbReference type="Proteomes" id="UP000298493"/>
    </source>
</evidence>
<evidence type="ECO:0000259" key="2">
    <source>
        <dbReference type="PROSITE" id="PS50097"/>
    </source>
</evidence>